<evidence type="ECO:0000259" key="5">
    <source>
        <dbReference type="Pfam" id="PF00479"/>
    </source>
</evidence>
<reference evidence="8" key="1">
    <citation type="journal article" date="2020" name="bioRxiv">
        <title>A rank-normalized archaeal taxonomy based on genome phylogeny resolves widespread incomplete and uneven classifications.</title>
        <authorList>
            <person name="Rinke C."/>
            <person name="Chuvochina M."/>
            <person name="Mussig A.J."/>
            <person name="Chaumeil P.-A."/>
            <person name="Waite D.W."/>
            <person name="Whitman W.B."/>
            <person name="Parks D.H."/>
            <person name="Hugenholtz P."/>
        </authorList>
    </citation>
    <scope>NUCLEOTIDE SEQUENCE [LARGE SCALE GENOMIC DNA]</scope>
</reference>
<evidence type="ECO:0000313" key="7">
    <source>
        <dbReference type="EMBL" id="HIH10375.1"/>
    </source>
</evidence>
<dbReference type="InterPro" id="IPR001282">
    <property type="entry name" value="G6P_DH"/>
</dbReference>
<dbReference type="PANTHER" id="PTHR23429:SF0">
    <property type="entry name" value="GLUCOSE-6-PHOSPHATE 1-DEHYDROGENASE"/>
    <property type="match status" value="1"/>
</dbReference>
<dbReference type="PANTHER" id="PTHR23429">
    <property type="entry name" value="GLUCOSE-6-PHOSPHATE 1-DEHYDROGENASE G6PD"/>
    <property type="match status" value="1"/>
</dbReference>
<evidence type="ECO:0000256" key="3">
    <source>
        <dbReference type="ARBA" id="ARBA00023002"/>
    </source>
</evidence>
<evidence type="ECO:0000256" key="4">
    <source>
        <dbReference type="ARBA" id="ARBA00023277"/>
    </source>
</evidence>
<feature type="non-terminal residue" evidence="7">
    <location>
        <position position="1"/>
    </location>
</feature>
<dbReference type="GO" id="GO:0006006">
    <property type="term" value="P:glucose metabolic process"/>
    <property type="evidence" value="ECO:0007669"/>
    <property type="project" value="InterPro"/>
</dbReference>
<name>A0A7J4J1U1_9ARCH</name>
<evidence type="ECO:0000256" key="1">
    <source>
        <dbReference type="ARBA" id="ARBA00004921"/>
    </source>
</evidence>
<keyword evidence="4" id="KW-0119">Carbohydrate metabolism</keyword>
<evidence type="ECO:0000256" key="2">
    <source>
        <dbReference type="ARBA" id="ARBA00022857"/>
    </source>
</evidence>
<dbReference type="SUPFAM" id="SSF55347">
    <property type="entry name" value="Glyceraldehyde-3-phosphate dehydrogenase-like, C-terminal domain"/>
    <property type="match status" value="1"/>
</dbReference>
<dbReference type="GO" id="GO:0005829">
    <property type="term" value="C:cytosol"/>
    <property type="evidence" value="ECO:0007669"/>
    <property type="project" value="TreeGrafter"/>
</dbReference>
<dbReference type="Pfam" id="PF02781">
    <property type="entry name" value="G6PD_C"/>
    <property type="match status" value="1"/>
</dbReference>
<dbReference type="AlphaFoldDB" id="A0A7J4J1U1"/>
<dbReference type="GO" id="GO:0050661">
    <property type="term" value="F:NADP binding"/>
    <property type="evidence" value="ECO:0007669"/>
    <property type="project" value="InterPro"/>
</dbReference>
<protein>
    <submittedName>
        <fullName evidence="7">Glucose-6-phosphate dehydrogenase</fullName>
    </submittedName>
</protein>
<organism evidence="7 8">
    <name type="scientific">Candidatus Iainarchaeum sp</name>
    <dbReference type="NCBI Taxonomy" id="3101447"/>
    <lineage>
        <taxon>Archaea</taxon>
        <taxon>Candidatus Iainarchaeota</taxon>
        <taxon>Candidatus Iainarchaeia</taxon>
        <taxon>Candidatus Iainarchaeales</taxon>
        <taxon>Candidatus Iainarchaeaceae</taxon>
        <taxon>Candidatus Iainarchaeum</taxon>
    </lineage>
</organism>
<dbReference type="GO" id="GO:0009051">
    <property type="term" value="P:pentose-phosphate shunt, oxidative branch"/>
    <property type="evidence" value="ECO:0007669"/>
    <property type="project" value="TreeGrafter"/>
</dbReference>
<keyword evidence="3" id="KW-0560">Oxidoreductase</keyword>
<dbReference type="Proteomes" id="UP000565078">
    <property type="component" value="Unassembled WGS sequence"/>
</dbReference>
<proteinExistence type="predicted"/>
<dbReference type="GO" id="GO:0004345">
    <property type="term" value="F:glucose-6-phosphate dehydrogenase activity"/>
    <property type="evidence" value="ECO:0007669"/>
    <property type="project" value="InterPro"/>
</dbReference>
<evidence type="ECO:0000259" key="6">
    <source>
        <dbReference type="Pfam" id="PF02781"/>
    </source>
</evidence>
<dbReference type="Gene3D" id="3.30.360.10">
    <property type="entry name" value="Dihydrodipicolinate Reductase, domain 2"/>
    <property type="match status" value="1"/>
</dbReference>
<dbReference type="PRINTS" id="PR00079">
    <property type="entry name" value="G6PDHDRGNASE"/>
</dbReference>
<dbReference type="InterPro" id="IPR022674">
    <property type="entry name" value="G6P_DH_NAD-bd"/>
</dbReference>
<dbReference type="Pfam" id="PF00479">
    <property type="entry name" value="G6PD_N"/>
    <property type="match status" value="1"/>
</dbReference>
<evidence type="ECO:0000313" key="8">
    <source>
        <dbReference type="Proteomes" id="UP000565078"/>
    </source>
</evidence>
<dbReference type="EMBL" id="DUGC01000112">
    <property type="protein sequence ID" value="HIH10375.1"/>
    <property type="molecule type" value="Genomic_DNA"/>
</dbReference>
<feature type="domain" description="Glucose-6-phosphate dehydrogenase C-terminal" evidence="6">
    <location>
        <begin position="22"/>
        <end position="296"/>
    </location>
</feature>
<dbReference type="InterPro" id="IPR022675">
    <property type="entry name" value="G6P_DH_C"/>
</dbReference>
<comment type="pathway">
    <text evidence="1">Carbohydrate degradation.</text>
</comment>
<keyword evidence="2" id="KW-0521">NADP</keyword>
<gene>
    <name evidence="7" type="ORF">HA254_06960</name>
</gene>
<comment type="caution">
    <text evidence="7">The sequence shown here is derived from an EMBL/GenBank/DDBJ whole genome shotgun (WGS) entry which is preliminary data.</text>
</comment>
<accession>A0A7J4J1U1</accession>
<feature type="domain" description="Glucose-6-phosphate dehydrogenase NAD-binding" evidence="5">
    <location>
        <begin position="1"/>
        <end position="18"/>
    </location>
</feature>
<sequence>DEKQIYRIDHYLGKGLVQSIDILRAGNRIFSPLWNRENIDHVQINMLEDFGVEGRGEFYDREGALKDVCQSHLLQLLSLVTMEIPKRFDEKCIRDEKVKVLRKVKVSQNDAVLGQYEGYSAEKGVAADSDTETFFALKLGIDNKRWKGVPFYLRSGKGLAKKFASIYIRFKEPNYTVFEGQSLNPNYLVIQIQPEDGMLVQLNGKAPGERMKVVPVKMTFCHECMFGPNTPQAYEILLYDAIAGDQRSFIRADEVQHSWKIIDKLTKRRPKVHTYAKGSFGPKEADEMIRKHGREWFNRIENVVQGL</sequence>